<dbReference type="RefSeq" id="WP_344047439.1">
    <property type="nucleotide sequence ID" value="NZ_BAAAPB010000004.1"/>
</dbReference>
<sequence>MTRPLFVHLGCSKTGTSSLQAGMWRSVDAMRAVGVGLPFTDRDEHMAQLVRPLGWQPVEGFVGQPDEARLARAADRLRSTPGERVLVSNEDLAELTPGSAARLAELAAEAGLDLRLVLTVRGWADQLPSEYQQFLKHRMTLTYPDFVQSVRDRAGEWAERFWRRQDPVRVLDAWSGLVPPEKVHVIGVPSYAKDPDGVFRIMGETVGFDHTVVARPAGALNSSFGVVEAEVWRRVNVALGDRLPRFTREYGASLRLPFERGVLPKLASPRIGLPDDVVPWLQEHGRGNVATLRERGYDLVGDLDRLVPDDDAGRPVVVPSEREVADAAARALADLAVRHNERVTTIRARLTAPRAEAPRSRWLRRSR</sequence>
<evidence type="ECO:0000313" key="2">
    <source>
        <dbReference type="Proteomes" id="UP001500571"/>
    </source>
</evidence>
<name>A0ABP5D2T1_9ACTN</name>
<dbReference type="Gene3D" id="3.40.50.300">
    <property type="entry name" value="P-loop containing nucleotide triphosphate hydrolases"/>
    <property type="match status" value="1"/>
</dbReference>
<evidence type="ECO:0008006" key="3">
    <source>
        <dbReference type="Google" id="ProtNLM"/>
    </source>
</evidence>
<evidence type="ECO:0000313" key="1">
    <source>
        <dbReference type="EMBL" id="GAA1972598.1"/>
    </source>
</evidence>
<dbReference type="SUPFAM" id="SSF52540">
    <property type="entry name" value="P-loop containing nucleoside triphosphate hydrolases"/>
    <property type="match status" value="1"/>
</dbReference>
<dbReference type="EMBL" id="BAAAPB010000004">
    <property type="protein sequence ID" value="GAA1972598.1"/>
    <property type="molecule type" value="Genomic_DNA"/>
</dbReference>
<dbReference type="Proteomes" id="UP001500571">
    <property type="component" value="Unassembled WGS sequence"/>
</dbReference>
<proteinExistence type="predicted"/>
<dbReference type="InterPro" id="IPR027417">
    <property type="entry name" value="P-loop_NTPase"/>
</dbReference>
<keyword evidence="2" id="KW-1185">Reference proteome</keyword>
<protein>
    <recommendedName>
        <fullName evidence="3">Sulfotransferase family protein</fullName>
    </recommendedName>
</protein>
<accession>A0ABP5D2T1</accession>
<gene>
    <name evidence="1" type="ORF">GCM10009798_37200</name>
</gene>
<comment type="caution">
    <text evidence="1">The sequence shown here is derived from an EMBL/GenBank/DDBJ whole genome shotgun (WGS) entry which is preliminary data.</text>
</comment>
<reference evidence="2" key="1">
    <citation type="journal article" date="2019" name="Int. J. Syst. Evol. Microbiol.">
        <title>The Global Catalogue of Microorganisms (GCM) 10K type strain sequencing project: providing services to taxonomists for standard genome sequencing and annotation.</title>
        <authorList>
            <consortium name="The Broad Institute Genomics Platform"/>
            <consortium name="The Broad Institute Genome Sequencing Center for Infectious Disease"/>
            <person name="Wu L."/>
            <person name="Ma J."/>
        </authorList>
    </citation>
    <scope>NUCLEOTIDE SEQUENCE [LARGE SCALE GENOMIC DNA]</scope>
    <source>
        <strain evidence="2">JCM 15309</strain>
    </source>
</reference>
<organism evidence="1 2">
    <name type="scientific">Nocardioides panacihumi</name>
    <dbReference type="NCBI Taxonomy" id="400774"/>
    <lineage>
        <taxon>Bacteria</taxon>
        <taxon>Bacillati</taxon>
        <taxon>Actinomycetota</taxon>
        <taxon>Actinomycetes</taxon>
        <taxon>Propionibacteriales</taxon>
        <taxon>Nocardioidaceae</taxon>
        <taxon>Nocardioides</taxon>
    </lineage>
</organism>